<organism evidence="2 3">
    <name type="scientific">Athelia psychrophila</name>
    <dbReference type="NCBI Taxonomy" id="1759441"/>
    <lineage>
        <taxon>Eukaryota</taxon>
        <taxon>Fungi</taxon>
        <taxon>Dikarya</taxon>
        <taxon>Basidiomycota</taxon>
        <taxon>Agaricomycotina</taxon>
        <taxon>Agaricomycetes</taxon>
        <taxon>Agaricomycetidae</taxon>
        <taxon>Atheliales</taxon>
        <taxon>Atheliaceae</taxon>
        <taxon>Athelia</taxon>
    </lineage>
</organism>
<dbReference type="EMBL" id="KV417690">
    <property type="protein sequence ID" value="KZP09899.1"/>
    <property type="molecule type" value="Genomic_DNA"/>
</dbReference>
<evidence type="ECO:0000313" key="2">
    <source>
        <dbReference type="EMBL" id="KZP09899.1"/>
    </source>
</evidence>
<reference evidence="2 3" key="1">
    <citation type="journal article" date="2016" name="Mol. Biol. Evol.">
        <title>Comparative Genomics of Early-Diverging Mushroom-Forming Fungi Provides Insights into the Origins of Lignocellulose Decay Capabilities.</title>
        <authorList>
            <person name="Nagy L.G."/>
            <person name="Riley R."/>
            <person name="Tritt A."/>
            <person name="Adam C."/>
            <person name="Daum C."/>
            <person name="Floudas D."/>
            <person name="Sun H."/>
            <person name="Yadav J.S."/>
            <person name="Pangilinan J."/>
            <person name="Larsson K.H."/>
            <person name="Matsuura K."/>
            <person name="Barry K."/>
            <person name="Labutti K."/>
            <person name="Kuo R."/>
            <person name="Ohm R.A."/>
            <person name="Bhattacharya S.S."/>
            <person name="Shirouzu T."/>
            <person name="Yoshinaga Y."/>
            <person name="Martin F.M."/>
            <person name="Grigoriev I.V."/>
            <person name="Hibbett D.S."/>
        </authorList>
    </citation>
    <scope>NUCLEOTIDE SEQUENCE [LARGE SCALE GENOMIC DNA]</scope>
    <source>
        <strain evidence="2 3">CBS 109695</strain>
    </source>
</reference>
<keyword evidence="3" id="KW-1185">Reference proteome</keyword>
<evidence type="ECO:0000256" key="1">
    <source>
        <dbReference type="SAM" id="MobiDB-lite"/>
    </source>
</evidence>
<accession>A0A165YTF6</accession>
<gene>
    <name evidence="2" type="ORF">FIBSPDRAFT_938293</name>
</gene>
<dbReference type="Proteomes" id="UP000076532">
    <property type="component" value="Unassembled WGS sequence"/>
</dbReference>
<sequence length="395" mass="42441">MPQLAADTILSLHTNQTAMQKTPVTTSLPAISSNPLRGNLERIPVTNTNGKHFGPIVDQHQLFSQIDRMVPPNTITPRAESLAGQPPSLPSVLVACKAPPLTKPLVIIKKAEEPPKPLPSPFSETPYLPHTWTLKQFNAGELEPETPSSPPAGSESFVLLKNSIFDVYCHTPGPPGLVSPSPPATHIVSSAFAPFYVFPGPATLKGSSDRQTLLSPSNSPSIPFQPGSPPMFGGSPVHAPASTCPHAVFPSTIIIPDWSSPPPSMTAMKSSDSCGLPKDMLAELEELEALTARVKCKKWTRNVYDSSHEEHVIGQNSPAGREELETPKAGYNDMALDPGNHYIPKAHWKSTPTSSRQSVLSSLRLRSRSLAAPAKSPKSRRGHASSKAALLWMNM</sequence>
<evidence type="ECO:0000313" key="3">
    <source>
        <dbReference type="Proteomes" id="UP000076532"/>
    </source>
</evidence>
<proteinExistence type="predicted"/>
<feature type="region of interest" description="Disordered" evidence="1">
    <location>
        <begin position="343"/>
        <end position="387"/>
    </location>
</feature>
<name>A0A165YTF6_9AGAM</name>
<feature type="compositionally biased region" description="Low complexity" evidence="1">
    <location>
        <begin position="350"/>
        <end position="376"/>
    </location>
</feature>
<protein>
    <submittedName>
        <fullName evidence="2">Uncharacterized protein</fullName>
    </submittedName>
</protein>
<dbReference type="AlphaFoldDB" id="A0A165YTF6"/>